<organism evidence="1 2">
    <name type="scientific">Limnobacter humi</name>
    <dbReference type="NCBI Taxonomy" id="1778671"/>
    <lineage>
        <taxon>Bacteria</taxon>
        <taxon>Pseudomonadati</taxon>
        <taxon>Pseudomonadota</taxon>
        <taxon>Betaproteobacteria</taxon>
        <taxon>Burkholderiales</taxon>
        <taxon>Burkholderiaceae</taxon>
        <taxon>Limnobacter</taxon>
    </lineage>
</organism>
<dbReference type="CDD" id="cd02440">
    <property type="entry name" value="AdoMet_MTases"/>
    <property type="match status" value="1"/>
</dbReference>
<sequence>MDSNTIQYYDDHGADIAKRYEAVGSPVSQYFSQAFLPGSTVLEIGTGSGRDLAALHASGLDVLGVEPSKTLRDAATHFHPELVGKLREGALPELHLGKATFDGVLCSAVLMHIAPHLLFDSALQIRNSLKVNGRLLLSLPLARGDTDHTHRDPHSRLFYPYTPDQIETLFTRLGFVLISRWDTDDTLQRTGNSWFTQLYEYRAQTGVRPLDQIEAVLNRDRKEATYKLALFRALADIAQVNERSAVWHPNRHVGVPLALLANRWLRYYWPIVASPKFIPQSNAEGSGGKCMKFRAALLGLIDEYRDQGTHGGFTAWYLENQANTMRPQTILKQRKALKDIADTIVAGPVTYAGGALDSGPIFGYDPSSKHVLVPAAIWRELVLMGHWISEAVVLRWANLSAKFGAKNGVLGLANGCPEILWWITPFLFHCGAATTCGTCFKQTPR</sequence>
<dbReference type="GO" id="GO:0008168">
    <property type="term" value="F:methyltransferase activity"/>
    <property type="evidence" value="ECO:0007669"/>
    <property type="project" value="UniProtKB-KW"/>
</dbReference>
<keyword evidence="2" id="KW-1185">Reference proteome</keyword>
<reference evidence="1 2" key="1">
    <citation type="submission" date="2022-07" db="EMBL/GenBank/DDBJ databases">
        <authorList>
            <person name="Xamxidin M."/>
            <person name="Wu M."/>
        </authorList>
    </citation>
    <scope>NUCLEOTIDE SEQUENCE [LARGE SCALE GENOMIC DNA]</scope>
    <source>
        <strain evidence="1 2">NBRC 111650</strain>
    </source>
</reference>
<dbReference type="PANTHER" id="PTHR43861">
    <property type="entry name" value="TRANS-ACONITATE 2-METHYLTRANSFERASE-RELATED"/>
    <property type="match status" value="1"/>
</dbReference>
<dbReference type="Pfam" id="PF13489">
    <property type="entry name" value="Methyltransf_23"/>
    <property type="match status" value="1"/>
</dbReference>
<dbReference type="InterPro" id="IPR029063">
    <property type="entry name" value="SAM-dependent_MTases_sf"/>
</dbReference>
<evidence type="ECO:0000313" key="2">
    <source>
        <dbReference type="Proteomes" id="UP001204142"/>
    </source>
</evidence>
<dbReference type="Gene3D" id="3.40.50.150">
    <property type="entry name" value="Vaccinia Virus protein VP39"/>
    <property type="match status" value="1"/>
</dbReference>
<keyword evidence="1" id="KW-0808">Transferase</keyword>
<dbReference type="SUPFAM" id="SSF53335">
    <property type="entry name" value="S-adenosyl-L-methionine-dependent methyltransferases"/>
    <property type="match status" value="1"/>
</dbReference>
<dbReference type="Proteomes" id="UP001204142">
    <property type="component" value="Unassembled WGS sequence"/>
</dbReference>
<comment type="caution">
    <text evidence="1">The sequence shown here is derived from an EMBL/GenBank/DDBJ whole genome shotgun (WGS) entry which is preliminary data.</text>
</comment>
<protein>
    <submittedName>
        <fullName evidence="1">Class I SAM-dependent methyltransferase</fullName>
    </submittedName>
</protein>
<dbReference type="EMBL" id="JANIGO010000001">
    <property type="protein sequence ID" value="MCQ8895726.1"/>
    <property type="molecule type" value="Genomic_DNA"/>
</dbReference>
<name>A0ABT1WDX6_9BURK</name>
<dbReference type="RefSeq" id="WP_256763431.1">
    <property type="nucleotide sequence ID" value="NZ_JANIGO010000001.1"/>
</dbReference>
<keyword evidence="1" id="KW-0489">Methyltransferase</keyword>
<accession>A0ABT1WDX6</accession>
<gene>
    <name evidence="1" type="ORF">NQT62_04620</name>
</gene>
<proteinExistence type="predicted"/>
<dbReference type="GO" id="GO:0032259">
    <property type="term" value="P:methylation"/>
    <property type="evidence" value="ECO:0007669"/>
    <property type="project" value="UniProtKB-KW"/>
</dbReference>
<evidence type="ECO:0000313" key="1">
    <source>
        <dbReference type="EMBL" id="MCQ8895726.1"/>
    </source>
</evidence>